<dbReference type="RefSeq" id="WP_011323481.1">
    <property type="nucleotide sequence ID" value="NC_007426.1"/>
</dbReference>
<dbReference type="EnsemblBacteria" id="CAI49861">
    <property type="protein sequence ID" value="CAI49861"/>
    <property type="gene ID" value="NP_3540A"/>
</dbReference>
<dbReference type="STRING" id="348780.NP_3540A"/>
<proteinExistence type="predicted"/>
<evidence type="ECO:0000313" key="1">
    <source>
        <dbReference type="EMBL" id="CAI49861.1"/>
    </source>
</evidence>
<dbReference type="KEGG" id="nph:NP_3540A"/>
<dbReference type="OrthoDB" id="236676at2157"/>
<protein>
    <submittedName>
        <fullName evidence="1">Uncharacterized protein</fullName>
    </submittedName>
</protein>
<sequence length="255" mass="27481">MSTQDGGHRDAAIAALAERAYVDAGDEYTRAGRRVLADPRPDGGPFELGDHGWVGAGVQYLLIAALCYRVADEPQTARFRAVEATAVAGDFARRADSPAQSACFAELRADCRVAGGLSEASEAYNDAVDAYEAAGETVDDPSRMSTTPLFQAAAAPIKQAARSLANGEIAVEWDDLHGPDPSDPGRFLAVRAEYKRRRFPGLVERLLSERYLAAPRGTTEYATDHHRCPHCDSTDVNWVGNSTLCLRCSRPTNPV</sequence>
<dbReference type="eggNOG" id="arCOG04533">
    <property type="taxonomic scope" value="Archaea"/>
</dbReference>
<evidence type="ECO:0000313" key="2">
    <source>
        <dbReference type="Proteomes" id="UP000002698"/>
    </source>
</evidence>
<keyword evidence="2" id="KW-1185">Reference proteome</keyword>
<organism evidence="1 2">
    <name type="scientific">Natronomonas pharaonis (strain ATCC 35678 / DSM 2160 / CIP 103997 / JCM 8858 / NBRC 14720 / NCIMB 2260 / Gabara)</name>
    <name type="common">Halobacterium pharaonis</name>
    <dbReference type="NCBI Taxonomy" id="348780"/>
    <lineage>
        <taxon>Archaea</taxon>
        <taxon>Methanobacteriati</taxon>
        <taxon>Methanobacteriota</taxon>
        <taxon>Stenosarchaea group</taxon>
        <taxon>Halobacteria</taxon>
        <taxon>Halobacteriales</taxon>
        <taxon>Natronomonadaceae</taxon>
        <taxon>Natronomonas</taxon>
    </lineage>
</organism>
<name>A0A1U7EXG0_NATPD</name>
<dbReference type="GeneID" id="3701800"/>
<accession>A0A1U7EXG0</accession>
<reference evidence="1 2" key="1">
    <citation type="journal article" date="2005" name="Genome Res.">
        <title>Living with two extremes: conclusions from the genome sequence of Natronomonas pharaonis.</title>
        <authorList>
            <person name="Falb M."/>
            <person name="Pfeiffer F."/>
            <person name="Palm P."/>
            <person name="Rodewald K."/>
            <person name="Hickmann V."/>
            <person name="Tittor J."/>
            <person name="Oesterhelt D."/>
        </authorList>
    </citation>
    <scope>NUCLEOTIDE SEQUENCE [LARGE SCALE GENOMIC DNA]</scope>
    <source>
        <strain evidence="2">ATCC 35678 / DSM 2160 / CIP 103997 / JCM 8858 / NBRC 14720 / NCIMB 2260 / Gabara</strain>
    </source>
</reference>
<dbReference type="EMBL" id="CR936257">
    <property type="protein sequence ID" value="CAI49861.1"/>
    <property type="molecule type" value="Genomic_DNA"/>
</dbReference>
<dbReference type="AlphaFoldDB" id="A0A1U7EXG0"/>
<dbReference type="Proteomes" id="UP000002698">
    <property type="component" value="Chromosome"/>
</dbReference>
<gene>
    <name evidence="1" type="ordered locus">NP_3540A</name>
</gene>
<dbReference type="HOGENOM" id="CLU_1127063_0_0_2"/>